<dbReference type="AlphaFoldDB" id="A0A8H3LTX9"/>
<dbReference type="GO" id="GO:0016301">
    <property type="term" value="F:kinase activity"/>
    <property type="evidence" value="ECO:0007669"/>
    <property type="project" value="UniProtKB-KW"/>
</dbReference>
<proteinExistence type="predicted"/>
<dbReference type="OrthoDB" id="2350362at2759"/>
<sequence>MSGNIIIIVRKNHFQKDLMEKCWDSNPSNRPTITELEYKISEWTRCINKYYSINQSGIYRYRVSDIDNKLESDIFEFVKTNNALLQEQTNIPITQSHSQACYTSRRFAKSSECLECMI</sequence>
<protein>
    <submittedName>
        <fullName evidence="1">Kinase-like domain-containing protein</fullName>
    </submittedName>
</protein>
<keyword evidence="1" id="KW-0418">Kinase</keyword>
<dbReference type="EMBL" id="BLAL01000239">
    <property type="protein sequence ID" value="GES94857.1"/>
    <property type="molecule type" value="Genomic_DNA"/>
</dbReference>
<accession>A0A8H3LTX9</accession>
<comment type="caution">
    <text evidence="1">The sequence shown here is derived from an EMBL/GenBank/DDBJ whole genome shotgun (WGS) entry which is preliminary data.</text>
</comment>
<dbReference type="Proteomes" id="UP000615446">
    <property type="component" value="Unassembled WGS sequence"/>
</dbReference>
<organism evidence="1 2">
    <name type="scientific">Rhizophagus clarus</name>
    <dbReference type="NCBI Taxonomy" id="94130"/>
    <lineage>
        <taxon>Eukaryota</taxon>
        <taxon>Fungi</taxon>
        <taxon>Fungi incertae sedis</taxon>
        <taxon>Mucoromycota</taxon>
        <taxon>Glomeromycotina</taxon>
        <taxon>Glomeromycetes</taxon>
        <taxon>Glomerales</taxon>
        <taxon>Glomeraceae</taxon>
        <taxon>Rhizophagus</taxon>
    </lineage>
</organism>
<dbReference type="Gene3D" id="1.10.510.10">
    <property type="entry name" value="Transferase(Phosphotransferase) domain 1"/>
    <property type="match status" value="1"/>
</dbReference>
<reference evidence="1" key="1">
    <citation type="submission" date="2019-10" db="EMBL/GenBank/DDBJ databases">
        <title>Conservation and host-specific expression of non-tandemly repeated heterogenous ribosome RNA gene in arbuscular mycorrhizal fungi.</title>
        <authorList>
            <person name="Maeda T."/>
            <person name="Kobayashi Y."/>
            <person name="Nakagawa T."/>
            <person name="Ezawa T."/>
            <person name="Yamaguchi K."/>
            <person name="Bino T."/>
            <person name="Nishimoto Y."/>
            <person name="Shigenobu S."/>
            <person name="Kawaguchi M."/>
        </authorList>
    </citation>
    <scope>NUCLEOTIDE SEQUENCE</scope>
    <source>
        <strain evidence="1">HR1</strain>
    </source>
</reference>
<name>A0A8H3LTX9_9GLOM</name>
<keyword evidence="1" id="KW-0808">Transferase</keyword>
<evidence type="ECO:0000313" key="2">
    <source>
        <dbReference type="Proteomes" id="UP000615446"/>
    </source>
</evidence>
<gene>
    <name evidence="1" type="ORF">RCL2_002155700</name>
</gene>
<evidence type="ECO:0000313" key="1">
    <source>
        <dbReference type="EMBL" id="GES94857.1"/>
    </source>
</evidence>